<dbReference type="VEuPathDB" id="CryptoDB:CHUDEA6_980"/>
<gene>
    <name evidence="2" type="ORF">CHUDEA6_980</name>
    <name evidence="3" type="ORF">GY17_00000097</name>
</gene>
<dbReference type="AlphaFoldDB" id="A0A0S4TH60"/>
<dbReference type="InterPro" id="IPR046341">
    <property type="entry name" value="SET_dom_sf"/>
</dbReference>
<name>A0A0S4TH60_CRYHO</name>
<dbReference type="InterPro" id="IPR050869">
    <property type="entry name" value="H3K4_H4K5_MeTrfase"/>
</dbReference>
<reference evidence="3 4" key="1">
    <citation type="submission" date="2014-11" db="EMBL/GenBank/DDBJ databases">
        <title>Comparative genomic analysis of Cryptosporidium hominis reveals occurrence of genetic recombination in virulent subtypes.</title>
        <authorList>
            <person name="Guo Y."/>
            <person name="Tang K."/>
            <person name="Frace M."/>
            <person name="Li N."/>
            <person name="Roellig D.M."/>
            <person name="Sammons S."/>
            <person name="Knipe K."/>
            <person name="Rowe L."/>
            <person name="Feng Y."/>
            <person name="Xiao L."/>
        </authorList>
    </citation>
    <scope>NUCLEOTIDE SEQUENCE [LARGE SCALE GENOMIC DNA]</scope>
    <source>
        <strain evidence="3">30976</strain>
    </source>
</reference>
<dbReference type="Proteomes" id="UP001429100">
    <property type="component" value="Unassembled WGS sequence"/>
</dbReference>
<reference evidence="2" key="2">
    <citation type="submission" date="2015-08" db="EMBL/GenBank/DDBJ databases">
        <authorList>
            <person name="Babu N.S."/>
            <person name="Beckwith C.J."/>
            <person name="Beseler K.G."/>
            <person name="Brison A."/>
            <person name="Carone J.V."/>
            <person name="Caskin T.P."/>
            <person name="Diamond M."/>
            <person name="Durham M.E."/>
            <person name="Foxe J.M."/>
            <person name="Go M."/>
            <person name="Henderson B.A."/>
            <person name="Jones I.B."/>
            <person name="McGettigan J.A."/>
            <person name="Micheletti S.J."/>
            <person name="Nasrallah M.E."/>
            <person name="Ortiz D."/>
            <person name="Piller C.R."/>
            <person name="Privatt S.R."/>
            <person name="Schneider S.L."/>
            <person name="Sharp S."/>
            <person name="Smith T.C."/>
            <person name="Stanton J.D."/>
            <person name="Ullery H.E."/>
            <person name="Wilson R.J."/>
            <person name="Serrano M.G."/>
            <person name="Buck G."/>
            <person name="Lee V."/>
            <person name="Wang Y."/>
            <person name="Carvalho R."/>
            <person name="Voegtly L."/>
            <person name="Shi R."/>
            <person name="Duckworth R."/>
            <person name="Johnson A."/>
            <person name="Loviza R."/>
            <person name="Walstead R."/>
            <person name="Shah Z."/>
            <person name="Kiflezghi M."/>
            <person name="Wade K."/>
            <person name="Ball S.L."/>
            <person name="Bradley K.W."/>
            <person name="Asai D.J."/>
            <person name="Bowman C.A."/>
            <person name="Russell D.A."/>
            <person name="Pope W.H."/>
            <person name="Jacobs-Sera D."/>
            <person name="Hendrix R.W."/>
            <person name="Hatfull G.F."/>
        </authorList>
    </citation>
    <scope>NUCLEOTIDE SEQUENCE [LARGE SCALE GENOMIC DNA]</scope>
</reference>
<dbReference type="VEuPathDB" id="CryptoDB:Chro.60128"/>
<dbReference type="OrthoDB" id="1028014at2759"/>
<dbReference type="SUPFAM" id="SSF82199">
    <property type="entry name" value="SET domain"/>
    <property type="match status" value="1"/>
</dbReference>
<sequence length="467" mass="55481">MRKVLDDDDWLSSELQILFDDTYKSSRRDKINKSLHDFENRLSRKRANNYISPKIALNSSQESNTWVAFENISKGELILAEKPLCWITTKIGNHFKDYSLVLWKKLIKKCKNDNKLLRNLKLFFPRTQADIKKIRQESENYKIPIKKISRFYEANPDLANKIRFNEALRIYLVVKYNQMSVSTMPELWKNPFYWTEIFSINSLYFKSSFLDHSCSPNVARFYIGTVAVFRALRPIKRKETLSICYIESEYIQDPLWVRSSELNFFCRCELCQKEGRFSPDESTSRIFEINKISRKLNKRCSLISKKYIYMLQGLSLEERISVIEDILVESFLPNEQVNLSKAQKLVGLDASKLIGFLVYDYISYKNLDKAQYWLDIMYKMIHIKDEHNIPVLIIIGLISKDPEIQEKYFRKAARISETVFGSSIKFFMKRYWLDIKLFGKMLYENKRERTSFLRHISSLIRSIFSKK</sequence>
<evidence type="ECO:0000313" key="2">
    <source>
        <dbReference type="EMBL" id="CUV06524.1"/>
    </source>
</evidence>
<dbReference type="EMBL" id="JTAI01000007">
    <property type="protein sequence ID" value="PPS97557.1"/>
    <property type="molecule type" value="Genomic_DNA"/>
</dbReference>
<dbReference type="EMBL" id="LN877952">
    <property type="protein sequence ID" value="CUV06524.1"/>
    <property type="molecule type" value="Genomic_DNA"/>
</dbReference>
<evidence type="ECO:0000313" key="3">
    <source>
        <dbReference type="EMBL" id="PPS97557.1"/>
    </source>
</evidence>
<dbReference type="GO" id="GO:0005634">
    <property type="term" value="C:nucleus"/>
    <property type="evidence" value="ECO:0007669"/>
    <property type="project" value="TreeGrafter"/>
</dbReference>
<proteinExistence type="predicted"/>
<accession>A0A0S4TH60</accession>
<dbReference type="Pfam" id="PF00856">
    <property type="entry name" value="SET"/>
    <property type="match status" value="1"/>
</dbReference>
<dbReference type="PANTHER" id="PTHR12197:SF251">
    <property type="entry name" value="EG:BACR7C10.4 PROTEIN"/>
    <property type="match status" value="1"/>
</dbReference>
<reference evidence="3 4" key="3">
    <citation type="submission" date="2017-10" db="EMBL/GenBank/DDBJ databases">
        <title>Consistent, comparative and evidence-based genome annotation and re-annotation for the closely-related species, Cryptosporidium parvum, C. hominis and C. tyzzeri.</title>
        <authorList>
            <person name="Baptista R.P."/>
            <person name="Li Y."/>
            <person name="Sateriale A."/>
            <person name="Striepen B."/>
            <person name="Kissinger J.C."/>
        </authorList>
    </citation>
    <scope>NUCLEOTIDE SEQUENCE [LARGE SCALE GENOMIC DNA]</scope>
    <source>
        <strain evidence="3">30976</strain>
    </source>
</reference>
<dbReference type="PANTHER" id="PTHR12197">
    <property type="entry name" value="HISTONE-LYSINE N-METHYLTRANSFERASE SMYD"/>
    <property type="match status" value="1"/>
</dbReference>
<keyword evidence="4" id="KW-1185">Reference proteome</keyword>
<feature type="domain" description="SET" evidence="1">
    <location>
        <begin position="53"/>
        <end position="246"/>
    </location>
</feature>
<dbReference type="InterPro" id="IPR001214">
    <property type="entry name" value="SET_dom"/>
</dbReference>
<dbReference type="VEuPathDB" id="CryptoDB:ChTU502y2012_406g0225"/>
<evidence type="ECO:0000313" key="4">
    <source>
        <dbReference type="Proteomes" id="UP001429100"/>
    </source>
</evidence>
<evidence type="ECO:0000259" key="1">
    <source>
        <dbReference type="PROSITE" id="PS50280"/>
    </source>
</evidence>
<organism evidence="2">
    <name type="scientific">Cryptosporidium hominis</name>
    <dbReference type="NCBI Taxonomy" id="237895"/>
    <lineage>
        <taxon>Eukaryota</taxon>
        <taxon>Sar</taxon>
        <taxon>Alveolata</taxon>
        <taxon>Apicomplexa</taxon>
        <taxon>Conoidasida</taxon>
        <taxon>Coccidia</taxon>
        <taxon>Eucoccidiorida</taxon>
        <taxon>Eimeriorina</taxon>
        <taxon>Cryptosporidiidae</taxon>
        <taxon>Cryptosporidium</taxon>
    </lineage>
</organism>
<dbReference type="PROSITE" id="PS50280">
    <property type="entry name" value="SET"/>
    <property type="match status" value="1"/>
</dbReference>
<protein>
    <submittedName>
        <fullName evidence="3">SET domain containing protein</fullName>
    </submittedName>
</protein>
<dbReference type="Gene3D" id="2.170.270.10">
    <property type="entry name" value="SET domain"/>
    <property type="match status" value="1"/>
</dbReference>
<dbReference type="Proteomes" id="UP000199752">
    <property type="component" value="Chromosome 6"/>
</dbReference>
<dbReference type="VEuPathDB" id="CryptoDB:GY17_00000097"/>